<dbReference type="EMBL" id="PJNB01000001">
    <property type="protein sequence ID" value="PKW18931.1"/>
    <property type="molecule type" value="Genomic_DNA"/>
</dbReference>
<accession>A0A2N3Y7T4</accession>
<evidence type="ECO:0000313" key="2">
    <source>
        <dbReference type="Proteomes" id="UP000233786"/>
    </source>
</evidence>
<proteinExistence type="predicted"/>
<organism evidence="1 2">
    <name type="scientific">Saccharopolyspora spinosa</name>
    <dbReference type="NCBI Taxonomy" id="60894"/>
    <lineage>
        <taxon>Bacteria</taxon>
        <taxon>Bacillati</taxon>
        <taxon>Actinomycetota</taxon>
        <taxon>Actinomycetes</taxon>
        <taxon>Pseudonocardiales</taxon>
        <taxon>Pseudonocardiaceae</taxon>
        <taxon>Saccharopolyspora</taxon>
    </lineage>
</organism>
<dbReference type="AlphaFoldDB" id="A0A2N3Y7T4"/>
<protein>
    <recommendedName>
        <fullName evidence="3">Type VII secretion system (Wss) protein ESAT-6</fullName>
    </recommendedName>
</protein>
<reference evidence="1" key="1">
    <citation type="submission" date="2017-12" db="EMBL/GenBank/DDBJ databases">
        <title>Sequencing the genomes of 1000 Actinobacteria strains.</title>
        <authorList>
            <person name="Klenk H.-P."/>
        </authorList>
    </citation>
    <scope>NUCLEOTIDE SEQUENCE [LARGE SCALE GENOMIC DNA]</scope>
    <source>
        <strain evidence="1">DSM 44228</strain>
    </source>
</reference>
<dbReference type="RefSeq" id="WP_010310604.1">
    <property type="nucleotide sequence ID" value="NZ_CP061007.1"/>
</dbReference>
<gene>
    <name evidence="1" type="ORF">A8926_7070</name>
</gene>
<dbReference type="Gene3D" id="1.10.287.1060">
    <property type="entry name" value="ESAT-6-like"/>
    <property type="match status" value="1"/>
</dbReference>
<sequence>MTVTFEPLAPFPEDAAQRVLEYAKKLGLEAVSKIIDTIRDLFGHPENIGARIDAWGDKAKRAIDDSIDSITNSRADLKAYWEGSAYDSYSIYVDHLEKVFNTAAQVFGKMKDHLQDIAATMTDLYNKAIRFLVDCATIIVRATGGIIANIKEAFFGVAEPVANAIASFIDSVGNVVTEVNAVISEYRRSGQDLKFEITELKVPETIPMSSVDADGWEVRKRK</sequence>
<dbReference type="STRING" id="994479.GCA_000194155_05085"/>
<keyword evidence="2" id="KW-1185">Reference proteome</keyword>
<dbReference type="SUPFAM" id="SSF140453">
    <property type="entry name" value="EsxAB dimer-like"/>
    <property type="match status" value="1"/>
</dbReference>
<name>A0A2N3Y7T4_SACSN</name>
<evidence type="ECO:0008006" key="3">
    <source>
        <dbReference type="Google" id="ProtNLM"/>
    </source>
</evidence>
<evidence type="ECO:0000313" key="1">
    <source>
        <dbReference type="EMBL" id="PKW18931.1"/>
    </source>
</evidence>
<dbReference type="InterPro" id="IPR036689">
    <property type="entry name" value="ESAT-6-like_sf"/>
</dbReference>
<comment type="caution">
    <text evidence="1">The sequence shown here is derived from an EMBL/GenBank/DDBJ whole genome shotgun (WGS) entry which is preliminary data.</text>
</comment>
<dbReference type="Proteomes" id="UP000233786">
    <property type="component" value="Unassembled WGS sequence"/>
</dbReference>